<accession>A0AAE0JQT5</accession>
<evidence type="ECO:0000313" key="4">
    <source>
        <dbReference type="EMBL" id="KAK3356022.1"/>
    </source>
</evidence>
<dbReference type="GeneID" id="87861026"/>
<evidence type="ECO:0000256" key="1">
    <source>
        <dbReference type="ARBA" id="ARBA00022737"/>
    </source>
</evidence>
<evidence type="ECO:0008006" key="6">
    <source>
        <dbReference type="Google" id="ProtNLM"/>
    </source>
</evidence>
<dbReference type="RefSeq" id="XP_062687399.1">
    <property type="nucleotide sequence ID" value="XM_062823872.1"/>
</dbReference>
<keyword evidence="5" id="KW-1185">Reference proteome</keyword>
<evidence type="ECO:0000313" key="5">
    <source>
        <dbReference type="Proteomes" id="UP001278500"/>
    </source>
</evidence>
<dbReference type="AlphaFoldDB" id="A0AAE0JQT5"/>
<feature type="non-terminal residue" evidence="4">
    <location>
        <position position="923"/>
    </location>
</feature>
<dbReference type="InterPro" id="IPR027417">
    <property type="entry name" value="P-loop_NTPase"/>
</dbReference>
<dbReference type="SUPFAM" id="SSF52540">
    <property type="entry name" value="P-loop containing nucleoside triphosphate hydrolases"/>
    <property type="match status" value="1"/>
</dbReference>
<keyword evidence="1" id="KW-0677">Repeat</keyword>
<sequence length="923" mass="104595">MRLNNFLPKSCSASLRSWYDSLSQPCGCCVLLRSRLRNILVRYPLVHLCILLRPPPKSSNWSAITGTRTTKIMPLAARSSLEARRIIHEAFKGLEKIISPSEAKDFNDTTLQNVQDAALEIESILAARQSLRNMRRLSPLFEGIKCYAETIEVLCNGTPYLPWIWAPIKLILKASIVSSDYTDAFEKIIKAYSGIAESLPRFQIISYALRNDKEMQQVLAVFYADILTFHKEAYIFVRRSGWRTLFLTSWGRFQRRFDSTLEDLRKHGRLIDDTASAINLSETVKMSQNLRAWRQENLDKLKSLEDEETAKQYQSIIGCLKIDETEQLAIFDAISSEGNKYEGTCDWVSRHIHIREWLKETPATDFVWVQGNPGTGKSVIATQLVKFLQSSGRAMVTRHFCTYTHLSSIQYETILRSLLVQLMRTSSDLIAHAYAEFVIGKKLPTSQSLEQLLLAFGGAISPIPSESRLIYLVIDGLDECDPDQQGRIANLLEKLRGLRSSASSVFKILLCSRRTLYLEKRLRKRTVQVVSMTNEKGSIEPAIRTYAKQRLRAIRYRLFQMGLTDLDLRDISINIARKADGIYARILAQLTSRFDQRSVERLRSILGWIAFAKRPLTKAEMRSALAFSWGDHMVEEAVPRHIFDFGAPLLEEHPDTTYSFVHISVKEYLQTPGCILFLDQSAAIHEQATATITCLVSGFWIFSEQLADDTRILRIVKGLHGLHIYANQFWLECLLDAVSTGSGLVHGSILHRAAQELANSLRHQPSTLTYSTSGVPESTASRDSRLQCLKEHSAIYEMARKELGERVTRARLLMTEDGAGTPKASLISSPNNFQSLLLAMQSSIRDILTLSAISGVSPEDLDRFKKEFRTSAFTCRFPNCPRAALGFPDEKSQCEHETRHTQLINCVIIDCQYPPFVSTRALR</sequence>
<name>A0AAE0JQT5_9PEZI</name>
<dbReference type="InterPro" id="IPR056884">
    <property type="entry name" value="NPHP3-like_N"/>
</dbReference>
<feature type="domain" description="DUF7708" evidence="2">
    <location>
        <begin position="140"/>
        <end position="280"/>
    </location>
</feature>
<evidence type="ECO:0000259" key="3">
    <source>
        <dbReference type="Pfam" id="PF24883"/>
    </source>
</evidence>
<dbReference type="Pfam" id="PF24809">
    <property type="entry name" value="DUF7708"/>
    <property type="match status" value="1"/>
</dbReference>
<feature type="domain" description="Nephrocystin 3-like N-terminal" evidence="3">
    <location>
        <begin position="343"/>
        <end position="513"/>
    </location>
</feature>
<dbReference type="PANTHER" id="PTHR10039">
    <property type="entry name" value="AMELOGENIN"/>
    <property type="match status" value="1"/>
</dbReference>
<dbReference type="Pfam" id="PF24883">
    <property type="entry name" value="NPHP3_N"/>
    <property type="match status" value="1"/>
</dbReference>
<gene>
    <name evidence="4" type="ORF">B0H65DRAFT_413833</name>
</gene>
<dbReference type="PANTHER" id="PTHR10039:SF14">
    <property type="entry name" value="NACHT DOMAIN-CONTAINING PROTEIN"/>
    <property type="match status" value="1"/>
</dbReference>
<dbReference type="EMBL" id="JAUEPP010000001">
    <property type="protein sequence ID" value="KAK3356022.1"/>
    <property type="molecule type" value="Genomic_DNA"/>
</dbReference>
<reference evidence="4" key="2">
    <citation type="submission" date="2023-06" db="EMBL/GenBank/DDBJ databases">
        <authorList>
            <consortium name="Lawrence Berkeley National Laboratory"/>
            <person name="Haridas S."/>
            <person name="Hensen N."/>
            <person name="Bonometti L."/>
            <person name="Westerberg I."/>
            <person name="Brannstrom I.O."/>
            <person name="Guillou S."/>
            <person name="Cros-Aarteil S."/>
            <person name="Calhoun S."/>
            <person name="Kuo A."/>
            <person name="Mondo S."/>
            <person name="Pangilinan J."/>
            <person name="Riley R."/>
            <person name="Labutti K."/>
            <person name="Andreopoulos B."/>
            <person name="Lipzen A."/>
            <person name="Chen C."/>
            <person name="Yanf M."/>
            <person name="Daum C."/>
            <person name="Ng V."/>
            <person name="Clum A."/>
            <person name="Steindorff A."/>
            <person name="Ohm R."/>
            <person name="Martin F."/>
            <person name="Silar P."/>
            <person name="Natvig D."/>
            <person name="Lalanne C."/>
            <person name="Gautier V."/>
            <person name="Ament-Velasquez S.L."/>
            <person name="Kruys A."/>
            <person name="Hutchinson M.I."/>
            <person name="Powell A.J."/>
            <person name="Barry K."/>
            <person name="Miller A.N."/>
            <person name="Grigoriev I.V."/>
            <person name="Debuchy R."/>
            <person name="Gladieux P."/>
            <person name="Thoren M.H."/>
            <person name="Johannesson H."/>
        </authorList>
    </citation>
    <scope>NUCLEOTIDE SEQUENCE</scope>
    <source>
        <strain evidence="4">CBS 560.94</strain>
    </source>
</reference>
<reference evidence="4" key="1">
    <citation type="journal article" date="2023" name="Mol. Phylogenet. Evol.">
        <title>Genome-scale phylogeny and comparative genomics of the fungal order Sordariales.</title>
        <authorList>
            <person name="Hensen N."/>
            <person name="Bonometti L."/>
            <person name="Westerberg I."/>
            <person name="Brannstrom I.O."/>
            <person name="Guillou S."/>
            <person name="Cros-Aarteil S."/>
            <person name="Calhoun S."/>
            <person name="Haridas S."/>
            <person name="Kuo A."/>
            <person name="Mondo S."/>
            <person name="Pangilinan J."/>
            <person name="Riley R."/>
            <person name="LaButti K."/>
            <person name="Andreopoulos B."/>
            <person name="Lipzen A."/>
            <person name="Chen C."/>
            <person name="Yan M."/>
            <person name="Daum C."/>
            <person name="Ng V."/>
            <person name="Clum A."/>
            <person name="Steindorff A."/>
            <person name="Ohm R.A."/>
            <person name="Martin F."/>
            <person name="Silar P."/>
            <person name="Natvig D.O."/>
            <person name="Lalanne C."/>
            <person name="Gautier V."/>
            <person name="Ament-Velasquez S.L."/>
            <person name="Kruys A."/>
            <person name="Hutchinson M.I."/>
            <person name="Powell A.J."/>
            <person name="Barry K."/>
            <person name="Miller A.N."/>
            <person name="Grigoriev I.V."/>
            <person name="Debuchy R."/>
            <person name="Gladieux P."/>
            <person name="Hiltunen Thoren M."/>
            <person name="Johannesson H."/>
        </authorList>
    </citation>
    <scope>NUCLEOTIDE SEQUENCE</scope>
    <source>
        <strain evidence="4">CBS 560.94</strain>
    </source>
</reference>
<protein>
    <recommendedName>
        <fullName evidence="6">NACHT domain-containing protein</fullName>
    </recommendedName>
</protein>
<organism evidence="4 5">
    <name type="scientific">Neurospora tetraspora</name>
    <dbReference type="NCBI Taxonomy" id="94610"/>
    <lineage>
        <taxon>Eukaryota</taxon>
        <taxon>Fungi</taxon>
        <taxon>Dikarya</taxon>
        <taxon>Ascomycota</taxon>
        <taxon>Pezizomycotina</taxon>
        <taxon>Sordariomycetes</taxon>
        <taxon>Sordariomycetidae</taxon>
        <taxon>Sordariales</taxon>
        <taxon>Sordariaceae</taxon>
        <taxon>Neurospora</taxon>
    </lineage>
</organism>
<comment type="caution">
    <text evidence="4">The sequence shown here is derived from an EMBL/GenBank/DDBJ whole genome shotgun (WGS) entry which is preliminary data.</text>
</comment>
<proteinExistence type="predicted"/>
<dbReference type="Gene3D" id="3.40.50.300">
    <property type="entry name" value="P-loop containing nucleotide triphosphate hydrolases"/>
    <property type="match status" value="1"/>
</dbReference>
<dbReference type="InterPro" id="IPR056125">
    <property type="entry name" value="DUF7708"/>
</dbReference>
<evidence type="ECO:0000259" key="2">
    <source>
        <dbReference type="Pfam" id="PF24809"/>
    </source>
</evidence>
<dbReference type="Proteomes" id="UP001278500">
    <property type="component" value="Unassembled WGS sequence"/>
</dbReference>